<dbReference type="EMBL" id="UINC01147505">
    <property type="protein sequence ID" value="SVD38869.1"/>
    <property type="molecule type" value="Genomic_DNA"/>
</dbReference>
<protein>
    <submittedName>
        <fullName evidence="1">Uncharacterized protein</fullName>
    </submittedName>
</protein>
<gene>
    <name evidence="1" type="ORF">METZ01_LOCUS391723</name>
</gene>
<dbReference type="AlphaFoldDB" id="A0A382UXA0"/>
<sequence>MRVGSDEQFAVDPSNTFHECHQDDRYHQANECRQPEGDHEVLRSVVLEPASHRRTAVAASDALRHGEFVEDFLDD</sequence>
<proteinExistence type="predicted"/>
<accession>A0A382UXA0</accession>
<reference evidence="1" key="1">
    <citation type="submission" date="2018-05" db="EMBL/GenBank/DDBJ databases">
        <authorList>
            <person name="Lanie J.A."/>
            <person name="Ng W.-L."/>
            <person name="Kazmierczak K.M."/>
            <person name="Andrzejewski T.M."/>
            <person name="Davidsen T.M."/>
            <person name="Wayne K.J."/>
            <person name="Tettelin H."/>
            <person name="Glass J.I."/>
            <person name="Rusch D."/>
            <person name="Podicherti R."/>
            <person name="Tsui H.-C.T."/>
            <person name="Winkler M.E."/>
        </authorList>
    </citation>
    <scope>NUCLEOTIDE SEQUENCE</scope>
</reference>
<evidence type="ECO:0000313" key="1">
    <source>
        <dbReference type="EMBL" id="SVD38869.1"/>
    </source>
</evidence>
<feature type="non-terminal residue" evidence="1">
    <location>
        <position position="75"/>
    </location>
</feature>
<name>A0A382UXA0_9ZZZZ</name>
<organism evidence="1">
    <name type="scientific">marine metagenome</name>
    <dbReference type="NCBI Taxonomy" id="408172"/>
    <lineage>
        <taxon>unclassified sequences</taxon>
        <taxon>metagenomes</taxon>
        <taxon>ecological metagenomes</taxon>
    </lineage>
</organism>